<reference evidence="3" key="1">
    <citation type="submission" date="2022-11" db="UniProtKB">
        <authorList>
            <consortium name="WormBaseParasite"/>
        </authorList>
    </citation>
    <scope>IDENTIFICATION</scope>
</reference>
<keyword evidence="2" id="KW-1185">Reference proteome</keyword>
<proteinExistence type="predicted"/>
<protein>
    <submittedName>
        <fullName evidence="3">Uncharacterized protein</fullName>
    </submittedName>
</protein>
<evidence type="ECO:0000313" key="3">
    <source>
        <dbReference type="WBParaSite" id="nRc.2.0.1.t41887-RA"/>
    </source>
</evidence>
<feature type="region of interest" description="Disordered" evidence="1">
    <location>
        <begin position="1"/>
        <end position="22"/>
    </location>
</feature>
<evidence type="ECO:0000313" key="2">
    <source>
        <dbReference type="Proteomes" id="UP000887565"/>
    </source>
</evidence>
<name>A0A915KUS5_ROMCU</name>
<evidence type="ECO:0000256" key="1">
    <source>
        <dbReference type="SAM" id="MobiDB-lite"/>
    </source>
</evidence>
<dbReference type="Proteomes" id="UP000887565">
    <property type="component" value="Unplaced"/>
</dbReference>
<feature type="compositionally biased region" description="Low complexity" evidence="1">
    <location>
        <begin position="1"/>
        <end position="13"/>
    </location>
</feature>
<organism evidence="2 3">
    <name type="scientific">Romanomermis culicivorax</name>
    <name type="common">Nematode worm</name>
    <dbReference type="NCBI Taxonomy" id="13658"/>
    <lineage>
        <taxon>Eukaryota</taxon>
        <taxon>Metazoa</taxon>
        <taxon>Ecdysozoa</taxon>
        <taxon>Nematoda</taxon>
        <taxon>Enoplea</taxon>
        <taxon>Dorylaimia</taxon>
        <taxon>Mermithida</taxon>
        <taxon>Mermithoidea</taxon>
        <taxon>Mermithidae</taxon>
        <taxon>Romanomermis</taxon>
    </lineage>
</organism>
<dbReference type="AlphaFoldDB" id="A0A915KUS5"/>
<dbReference type="WBParaSite" id="nRc.2.0.1.t41887-RA">
    <property type="protein sequence ID" value="nRc.2.0.1.t41887-RA"/>
    <property type="gene ID" value="nRc.2.0.1.g41887"/>
</dbReference>
<sequence>MTSSSEATMSQSSGIMSSLINPPPIFRKYFNDQDRYISYQKKQHRQDDRFFFADDKIQHKTHDNNRRVRAMVRNGLRQAPQCPARPDIHQKQRIENHVDSTFKTNFYWSV</sequence>
<accession>A0A915KUS5</accession>